<proteinExistence type="predicted"/>
<protein>
    <submittedName>
        <fullName evidence="1">Uncharacterized protein</fullName>
    </submittedName>
</protein>
<evidence type="ECO:0000313" key="2">
    <source>
        <dbReference type="Proteomes" id="UP001060215"/>
    </source>
</evidence>
<dbReference type="EMBL" id="CM045769">
    <property type="protein sequence ID" value="KAI7993609.1"/>
    <property type="molecule type" value="Genomic_DNA"/>
</dbReference>
<gene>
    <name evidence="1" type="ORF">LOK49_LG11G02887</name>
</gene>
<keyword evidence="2" id="KW-1185">Reference proteome</keyword>
<evidence type="ECO:0000313" key="1">
    <source>
        <dbReference type="EMBL" id="KAI7993609.1"/>
    </source>
</evidence>
<reference evidence="1 2" key="1">
    <citation type="journal article" date="2022" name="Plant J.">
        <title>Chromosome-level genome of Camellia lanceoleosa provides a valuable resource for understanding genome evolution and self-incompatibility.</title>
        <authorList>
            <person name="Gong W."/>
            <person name="Xiao S."/>
            <person name="Wang L."/>
            <person name="Liao Z."/>
            <person name="Chang Y."/>
            <person name="Mo W."/>
            <person name="Hu G."/>
            <person name="Li W."/>
            <person name="Zhao G."/>
            <person name="Zhu H."/>
            <person name="Hu X."/>
            <person name="Ji K."/>
            <person name="Xiang X."/>
            <person name="Song Q."/>
            <person name="Yuan D."/>
            <person name="Jin S."/>
            <person name="Zhang L."/>
        </authorList>
    </citation>
    <scope>NUCLEOTIDE SEQUENCE [LARGE SCALE GENOMIC DNA]</scope>
    <source>
        <strain evidence="1">SQ_2022a</strain>
    </source>
</reference>
<comment type="caution">
    <text evidence="1">The sequence shown here is derived from an EMBL/GenBank/DDBJ whole genome shotgun (WGS) entry which is preliminary data.</text>
</comment>
<name>A0ACC0FY42_9ERIC</name>
<accession>A0ACC0FY42</accession>
<dbReference type="Proteomes" id="UP001060215">
    <property type="component" value="Chromosome 12"/>
</dbReference>
<organism evidence="1 2">
    <name type="scientific">Camellia lanceoleosa</name>
    <dbReference type="NCBI Taxonomy" id="1840588"/>
    <lineage>
        <taxon>Eukaryota</taxon>
        <taxon>Viridiplantae</taxon>
        <taxon>Streptophyta</taxon>
        <taxon>Embryophyta</taxon>
        <taxon>Tracheophyta</taxon>
        <taxon>Spermatophyta</taxon>
        <taxon>Magnoliopsida</taxon>
        <taxon>eudicotyledons</taxon>
        <taxon>Gunneridae</taxon>
        <taxon>Pentapetalae</taxon>
        <taxon>asterids</taxon>
        <taxon>Ericales</taxon>
        <taxon>Theaceae</taxon>
        <taxon>Camellia</taxon>
    </lineage>
</organism>
<sequence>MASFNCTTSSSLSTLGKQPLYSDPFKTPPHLHHLSPPISHFSTPPLTLKALKPSTSQTPLRSSSIPITSDLSTTSAPQSLKSHLKNGETLLRPLPPRLLPHPRRDLGLGHDFVVVDMEHDHGISNASLASTPRHYSPPPSSASKSSPCGPRKPSIWALSIMFP</sequence>